<comment type="caution">
    <text evidence="2">The sequence shown here is derived from an EMBL/GenBank/DDBJ whole genome shotgun (WGS) entry which is preliminary data.</text>
</comment>
<dbReference type="InParanoid" id="A0A3N0VIC4"/>
<proteinExistence type="predicted"/>
<gene>
    <name evidence="2" type="ORF">ED208_06235</name>
</gene>
<evidence type="ECO:0000313" key="3">
    <source>
        <dbReference type="Proteomes" id="UP000282106"/>
    </source>
</evidence>
<dbReference type="InterPro" id="IPR047746">
    <property type="entry name" value="Dae2/Tae2-like"/>
</dbReference>
<name>A0A3N0VIC4_9GAMM</name>
<evidence type="ECO:0000256" key="1">
    <source>
        <dbReference type="SAM" id="MobiDB-lite"/>
    </source>
</evidence>
<protein>
    <recommendedName>
        <fullName evidence="4">BPSL0067 family protein</fullName>
    </recommendedName>
</protein>
<feature type="region of interest" description="Disordered" evidence="1">
    <location>
        <begin position="1"/>
        <end position="34"/>
    </location>
</feature>
<dbReference type="Proteomes" id="UP000282106">
    <property type="component" value="Unassembled WGS sequence"/>
</dbReference>
<evidence type="ECO:0000313" key="2">
    <source>
        <dbReference type="EMBL" id="ROH91968.1"/>
    </source>
</evidence>
<accession>A0A3N0VIC4</accession>
<feature type="compositionally biased region" description="Low complexity" evidence="1">
    <location>
        <begin position="1"/>
        <end position="10"/>
    </location>
</feature>
<keyword evidence="3" id="KW-1185">Reference proteome</keyword>
<reference evidence="2 3" key="1">
    <citation type="submission" date="2018-10" db="EMBL/GenBank/DDBJ databases">
        <authorList>
            <person name="Chen W.-M."/>
        </authorList>
    </citation>
    <scope>NUCLEOTIDE SEQUENCE [LARGE SCALE GENOMIC DNA]</scope>
    <source>
        <strain evidence="2 3">THS-13</strain>
    </source>
</reference>
<evidence type="ECO:0008006" key="4">
    <source>
        <dbReference type="Google" id="ProtNLM"/>
    </source>
</evidence>
<organism evidence="2 3">
    <name type="scientific">Stagnimonas aquatica</name>
    <dbReference type="NCBI Taxonomy" id="2689987"/>
    <lineage>
        <taxon>Bacteria</taxon>
        <taxon>Pseudomonadati</taxon>
        <taxon>Pseudomonadota</taxon>
        <taxon>Gammaproteobacteria</taxon>
        <taxon>Nevskiales</taxon>
        <taxon>Nevskiaceae</taxon>
        <taxon>Stagnimonas</taxon>
    </lineage>
</organism>
<dbReference type="AlphaFoldDB" id="A0A3N0VIC4"/>
<dbReference type="EMBL" id="RJVO01000002">
    <property type="protein sequence ID" value="ROH91968.1"/>
    <property type="molecule type" value="Genomic_DNA"/>
</dbReference>
<dbReference type="NCBIfam" id="NF033857">
    <property type="entry name" value="BPSL0067_fam"/>
    <property type="match status" value="1"/>
</dbReference>
<sequence length="192" mass="21152">MTVSSKNAATKPKKKKSTTTAKAHQALAKRPSVAAVAAETEAGNAYADRSLDGHYGLSPERVYEGVLPGEGVEVAYPSFANSAGRTECVELIKGLLDAPSTRQWQEGRKLKAHADQIQPGTAIATFVNGRYPQARRRGNKHAAIFLRATEQGIYVLDQFVHQQHAQERFIPWHNPRDRRAANNASSYSTVRW</sequence>